<dbReference type="AlphaFoldDB" id="S7NUJ7"/>
<organism evidence="6 7">
    <name type="scientific">Myotis brandtii</name>
    <name type="common">Brandt's bat</name>
    <dbReference type="NCBI Taxonomy" id="109478"/>
    <lineage>
        <taxon>Eukaryota</taxon>
        <taxon>Metazoa</taxon>
        <taxon>Chordata</taxon>
        <taxon>Craniata</taxon>
        <taxon>Vertebrata</taxon>
        <taxon>Euteleostomi</taxon>
        <taxon>Mammalia</taxon>
        <taxon>Eutheria</taxon>
        <taxon>Laurasiatheria</taxon>
        <taxon>Chiroptera</taxon>
        <taxon>Yangochiroptera</taxon>
        <taxon>Vespertilionidae</taxon>
        <taxon>Myotis</taxon>
    </lineage>
</organism>
<accession>S7NUJ7</accession>
<evidence type="ECO:0000313" key="7">
    <source>
        <dbReference type="Proteomes" id="UP000052978"/>
    </source>
</evidence>
<dbReference type="GO" id="GO:0005840">
    <property type="term" value="C:ribosome"/>
    <property type="evidence" value="ECO:0007669"/>
    <property type="project" value="UniProtKB-KW"/>
</dbReference>
<name>S7NUJ7_MYOBR</name>
<evidence type="ECO:0000313" key="6">
    <source>
        <dbReference type="EMBL" id="EPQ20735.1"/>
    </source>
</evidence>
<keyword evidence="7" id="KW-1185">Reference proteome</keyword>
<keyword evidence="3" id="KW-0687">Ribonucleoprotein</keyword>
<dbReference type="PIRSF" id="PIRSF002144">
    <property type="entry name" value="Ribosomal_S19"/>
    <property type="match status" value="1"/>
</dbReference>
<feature type="region of interest" description="Disordered" evidence="5">
    <location>
        <begin position="47"/>
        <end position="69"/>
    </location>
</feature>
<evidence type="ECO:0000256" key="3">
    <source>
        <dbReference type="ARBA" id="ARBA00023274"/>
    </source>
</evidence>
<evidence type="ECO:0000256" key="1">
    <source>
        <dbReference type="ARBA" id="ARBA00007345"/>
    </source>
</evidence>
<protein>
    <recommendedName>
        <fullName evidence="4">40S ribosomal protein S15</fullName>
    </recommendedName>
</protein>
<sequence>MHLQDLPILPRVMVGLVGVCNSKTFHRVEMEPEMMISHHLGEFSITSRPRRLSRPALGPPTPASSPARS</sequence>
<keyword evidence="2 6" id="KW-0689">Ribosomal protein</keyword>
<dbReference type="EMBL" id="KE309711">
    <property type="protein sequence ID" value="EPQ20735.1"/>
    <property type="molecule type" value="Genomic_DNA"/>
</dbReference>
<reference evidence="6 7" key="1">
    <citation type="journal article" date="2013" name="Nat. Commun.">
        <title>Genome analysis reveals insights into physiology and longevity of the Brandt's bat Myotis brandtii.</title>
        <authorList>
            <person name="Seim I."/>
            <person name="Fang X."/>
            <person name="Xiong Z."/>
            <person name="Lobanov A.V."/>
            <person name="Huang Z."/>
            <person name="Ma S."/>
            <person name="Feng Y."/>
            <person name="Turanov A.A."/>
            <person name="Zhu Y."/>
            <person name="Lenz T.L."/>
            <person name="Gerashchenko M.V."/>
            <person name="Fan D."/>
            <person name="Hee Yim S."/>
            <person name="Yao X."/>
            <person name="Jordan D."/>
            <person name="Xiong Y."/>
            <person name="Ma Y."/>
            <person name="Lyapunov A.N."/>
            <person name="Chen G."/>
            <person name="Kulakova O.I."/>
            <person name="Sun Y."/>
            <person name="Lee S.G."/>
            <person name="Bronson R.T."/>
            <person name="Moskalev A.A."/>
            <person name="Sunyaev S.R."/>
            <person name="Zhang G."/>
            <person name="Krogh A."/>
            <person name="Wang J."/>
            <person name="Gladyshev V.N."/>
        </authorList>
    </citation>
    <scope>NUCLEOTIDE SEQUENCE [LARGE SCALE GENOMIC DNA]</scope>
</reference>
<dbReference type="SUPFAM" id="SSF54570">
    <property type="entry name" value="Ribosomal protein S19"/>
    <property type="match status" value="1"/>
</dbReference>
<dbReference type="Proteomes" id="UP000052978">
    <property type="component" value="Unassembled WGS sequence"/>
</dbReference>
<gene>
    <name evidence="6" type="ORF">D623_10000008</name>
</gene>
<proteinExistence type="inferred from homology"/>
<evidence type="ECO:0000256" key="4">
    <source>
        <dbReference type="ARBA" id="ARBA00035469"/>
    </source>
</evidence>
<dbReference type="GO" id="GO:0006412">
    <property type="term" value="P:translation"/>
    <property type="evidence" value="ECO:0007669"/>
    <property type="project" value="InterPro"/>
</dbReference>
<evidence type="ECO:0000256" key="2">
    <source>
        <dbReference type="ARBA" id="ARBA00022980"/>
    </source>
</evidence>
<dbReference type="Pfam" id="PF00203">
    <property type="entry name" value="Ribosomal_S19"/>
    <property type="match status" value="1"/>
</dbReference>
<dbReference type="InterPro" id="IPR002222">
    <property type="entry name" value="Ribosomal_uS19"/>
</dbReference>
<evidence type="ECO:0000256" key="5">
    <source>
        <dbReference type="SAM" id="MobiDB-lite"/>
    </source>
</evidence>
<dbReference type="GO" id="GO:1990904">
    <property type="term" value="C:ribonucleoprotein complex"/>
    <property type="evidence" value="ECO:0007669"/>
    <property type="project" value="UniProtKB-KW"/>
</dbReference>
<dbReference type="Gene3D" id="3.30.860.10">
    <property type="entry name" value="30s Ribosomal Protein S19, Chain A"/>
    <property type="match status" value="1"/>
</dbReference>
<dbReference type="GO" id="GO:0003735">
    <property type="term" value="F:structural constituent of ribosome"/>
    <property type="evidence" value="ECO:0007669"/>
    <property type="project" value="InterPro"/>
</dbReference>
<comment type="similarity">
    <text evidence="1">Belongs to the universal ribosomal protein uS19 family.</text>
</comment>
<dbReference type="InterPro" id="IPR023575">
    <property type="entry name" value="Ribosomal_uS19_SF"/>
</dbReference>